<proteinExistence type="predicted"/>
<reference evidence="1 2" key="1">
    <citation type="journal article" date="2021" name="Hortic Res">
        <title>High-quality reference genome and annotation aids understanding of berry development for evergreen blueberry (Vaccinium darrowii).</title>
        <authorList>
            <person name="Yu J."/>
            <person name="Hulse-Kemp A.M."/>
            <person name="Babiker E."/>
            <person name="Staton M."/>
        </authorList>
    </citation>
    <scope>NUCLEOTIDE SEQUENCE [LARGE SCALE GENOMIC DNA]</scope>
    <source>
        <strain evidence="2">cv. NJ 8807/NJ 8810</strain>
        <tissue evidence="1">Young leaf</tissue>
    </source>
</reference>
<name>A0ACB7XU88_9ERIC</name>
<gene>
    <name evidence="1" type="ORF">Vadar_028308</name>
</gene>
<accession>A0ACB7XU88</accession>
<dbReference type="EMBL" id="CM037151">
    <property type="protein sequence ID" value="KAH7844466.1"/>
    <property type="molecule type" value="Genomic_DNA"/>
</dbReference>
<sequence>MGSRNLEKMASIDAQLRLLAPRKVSEDDKLVEYDALLLDRFLDILQDLHGTDIRETVQDCYELSAEYERKLEPQKLEELGIVLTSLDAGDSIVVAKSFTHMLNLANLAEEVQIAYRRRIKLKKGDFADEASATTESDIEETLKRLVLQLKKSPEEVFDALKNQTVDLVLTAHPTQSVRRSLLQKHARIRNCLTQLYAKDITPDDKQELDEALQREIQAAFRTDEIRRTPPTPQDEMRAGMSYFHETIWKGVPKFLRRVDTALKNIGINERVPYNAPLIQFSSWMGGDRDGNPRVTPEVTRDVCLLARMMAANLYFSQIEDLMFELSMWRCSDELRARADELHRSSKRDAKHYIEFWKQVPPNEPYRVILGDVRDKLYHTRERARQLLANGFSDIAEETTFTIVDQFLEPLELCYRSLCACGDRPIADGSLLDFLRQVSTFGLSLVRLDIRQESDRHTDVMDAITRHLAIGSYREWPEQKRQEWLLSELSGKRPLFGPDLPKTEEVADVLDTFHVISELPSDNFGAYIISMATAPSDVLAVELLQRECRVKQPLRVVPLFEKLADLVSAPASLARLFSIDWYRNRINGKQEVMIGYSDSGKDAGRLSAAWHLYKAQEELIKVAKQYGVKLTMFHGRGGTVGRGGAPTHLALLSQPPDTIHGSLRVTVQGEVIEQSFGEEHLCFRTLQRFTAATLEHGMHPPVSPKPEWRALLDEMAIVATKEYRSIVFQEPRFVEYFRLATPETEYGRMNIGSRPSKRKSSGGIESLRAIPWIFAWTQTRFHLPVWLGFGAAFKYVIEKDVKNLHMLREMYNQWPFFRVTIDLVEMVFAKGDPGIAALYDKLLVSEDLQPFGESLRANYEETKSLLLQIAGHKDLLEGDPYLKQRLRLRDAYITTLNVCQTYTLKWIRDPSLDVKVRPHLSKDKTESSKPQTAELVKLNPTSEYAPGLEDTLILTMKGIAAGMQNTG</sequence>
<evidence type="ECO:0000313" key="1">
    <source>
        <dbReference type="EMBL" id="KAH7844466.1"/>
    </source>
</evidence>
<protein>
    <submittedName>
        <fullName evidence="1">Uncharacterized protein</fullName>
    </submittedName>
</protein>
<dbReference type="Proteomes" id="UP000828048">
    <property type="component" value="Chromosome 1"/>
</dbReference>
<evidence type="ECO:0000313" key="2">
    <source>
        <dbReference type="Proteomes" id="UP000828048"/>
    </source>
</evidence>
<keyword evidence="2" id="KW-1185">Reference proteome</keyword>
<organism evidence="1 2">
    <name type="scientific">Vaccinium darrowii</name>
    <dbReference type="NCBI Taxonomy" id="229202"/>
    <lineage>
        <taxon>Eukaryota</taxon>
        <taxon>Viridiplantae</taxon>
        <taxon>Streptophyta</taxon>
        <taxon>Embryophyta</taxon>
        <taxon>Tracheophyta</taxon>
        <taxon>Spermatophyta</taxon>
        <taxon>Magnoliopsida</taxon>
        <taxon>eudicotyledons</taxon>
        <taxon>Gunneridae</taxon>
        <taxon>Pentapetalae</taxon>
        <taxon>asterids</taxon>
        <taxon>Ericales</taxon>
        <taxon>Ericaceae</taxon>
        <taxon>Vaccinioideae</taxon>
        <taxon>Vaccinieae</taxon>
        <taxon>Vaccinium</taxon>
    </lineage>
</organism>
<comment type="caution">
    <text evidence="1">The sequence shown here is derived from an EMBL/GenBank/DDBJ whole genome shotgun (WGS) entry which is preliminary data.</text>
</comment>